<dbReference type="Proteomes" id="UP000294114">
    <property type="component" value="Unassembled WGS sequence"/>
</dbReference>
<dbReference type="GO" id="GO:0045892">
    <property type="term" value="P:negative regulation of DNA-templated transcription"/>
    <property type="evidence" value="ECO:0007669"/>
    <property type="project" value="TreeGrafter"/>
</dbReference>
<dbReference type="EMBL" id="SHLD01000001">
    <property type="protein sequence ID" value="RZU74985.1"/>
    <property type="molecule type" value="Genomic_DNA"/>
</dbReference>
<feature type="domain" description="IclR-ED" evidence="5">
    <location>
        <begin position="65"/>
        <end position="247"/>
    </location>
</feature>
<dbReference type="SUPFAM" id="SSF55781">
    <property type="entry name" value="GAF domain-like"/>
    <property type="match status" value="1"/>
</dbReference>
<dbReference type="Pfam" id="PF09339">
    <property type="entry name" value="HTH_IclR"/>
    <property type="match status" value="1"/>
</dbReference>
<evidence type="ECO:0000313" key="6">
    <source>
        <dbReference type="EMBL" id="RZU74985.1"/>
    </source>
</evidence>
<dbReference type="PROSITE" id="PS51078">
    <property type="entry name" value="ICLR_ED"/>
    <property type="match status" value="1"/>
</dbReference>
<sequence>MDDHTVTGRVMAVLEAVGALEEAATLAALTRHTGIPKPTVRRIAADLAARGMLNRDATGYRLGPRLLEFGAQAAWQQGLRQAATPYVQDLFARTREIVWLSVFTETTNVVLETAFGTDRVDDMRRPWPTAIRGAHFLATASGRILLGDRPDLTEYLRSRPLPRMTPYTPTQPEKVLAAIDTARNAGVAIEHEESMRGYNCIAAGVHGPDRRIIGVVGVSGRTGSLAVERLARPLLAAASYIEQAFHRTETT</sequence>
<dbReference type="InterPro" id="IPR029016">
    <property type="entry name" value="GAF-like_dom_sf"/>
</dbReference>
<keyword evidence="3" id="KW-0804">Transcription</keyword>
<dbReference type="AlphaFoldDB" id="A0A4Q8BCK0"/>
<dbReference type="PANTHER" id="PTHR30136">
    <property type="entry name" value="HELIX-TURN-HELIX TRANSCRIPTIONAL REGULATOR, ICLR FAMILY"/>
    <property type="match status" value="1"/>
</dbReference>
<dbReference type="InterPro" id="IPR050707">
    <property type="entry name" value="HTH_MetabolicPath_Reg"/>
</dbReference>
<dbReference type="Pfam" id="PF01614">
    <property type="entry name" value="IclR_C"/>
    <property type="match status" value="1"/>
</dbReference>
<dbReference type="Gene3D" id="3.30.450.40">
    <property type="match status" value="1"/>
</dbReference>
<dbReference type="PROSITE" id="PS51077">
    <property type="entry name" value="HTH_ICLR"/>
    <property type="match status" value="1"/>
</dbReference>
<dbReference type="RefSeq" id="WP_130334654.1">
    <property type="nucleotide sequence ID" value="NZ_SHLD01000001.1"/>
</dbReference>
<dbReference type="InterPro" id="IPR005471">
    <property type="entry name" value="Tscrpt_reg_IclR_N"/>
</dbReference>
<dbReference type="GO" id="GO:0003677">
    <property type="term" value="F:DNA binding"/>
    <property type="evidence" value="ECO:0007669"/>
    <property type="project" value="UniProtKB-KW"/>
</dbReference>
<evidence type="ECO:0000256" key="3">
    <source>
        <dbReference type="ARBA" id="ARBA00023163"/>
    </source>
</evidence>
<evidence type="ECO:0000256" key="2">
    <source>
        <dbReference type="ARBA" id="ARBA00023125"/>
    </source>
</evidence>
<organism evidence="6 7">
    <name type="scientific">Micromonospora kangleipakensis</name>
    <dbReference type="NCBI Taxonomy" id="1077942"/>
    <lineage>
        <taxon>Bacteria</taxon>
        <taxon>Bacillati</taxon>
        <taxon>Actinomycetota</taxon>
        <taxon>Actinomycetes</taxon>
        <taxon>Micromonosporales</taxon>
        <taxon>Micromonosporaceae</taxon>
        <taxon>Micromonospora</taxon>
    </lineage>
</organism>
<dbReference type="OrthoDB" id="60629at2"/>
<dbReference type="InterPro" id="IPR036388">
    <property type="entry name" value="WH-like_DNA-bd_sf"/>
</dbReference>
<dbReference type="InterPro" id="IPR014757">
    <property type="entry name" value="Tscrpt_reg_IclR_C"/>
</dbReference>
<name>A0A4Q8BCK0_9ACTN</name>
<reference evidence="6 7" key="1">
    <citation type="submission" date="2019-02" db="EMBL/GenBank/DDBJ databases">
        <title>Sequencing the genomes of 1000 actinobacteria strains.</title>
        <authorList>
            <person name="Klenk H.-P."/>
        </authorList>
    </citation>
    <scope>NUCLEOTIDE SEQUENCE [LARGE SCALE GENOMIC DNA]</scope>
    <source>
        <strain evidence="6 7">DSM 45612</strain>
    </source>
</reference>
<feature type="domain" description="HTH iclR-type" evidence="4">
    <location>
        <begin position="4"/>
        <end position="64"/>
    </location>
</feature>
<dbReference type="SMART" id="SM00346">
    <property type="entry name" value="HTH_ICLR"/>
    <property type="match status" value="1"/>
</dbReference>
<dbReference type="SUPFAM" id="SSF46785">
    <property type="entry name" value="Winged helix' DNA-binding domain"/>
    <property type="match status" value="1"/>
</dbReference>
<accession>A0A4Q8BCK0</accession>
<comment type="caution">
    <text evidence="6">The sequence shown here is derived from an EMBL/GenBank/DDBJ whole genome shotgun (WGS) entry which is preliminary data.</text>
</comment>
<dbReference type="PANTHER" id="PTHR30136:SF24">
    <property type="entry name" value="HTH-TYPE TRANSCRIPTIONAL REPRESSOR ALLR"/>
    <property type="match status" value="1"/>
</dbReference>
<evidence type="ECO:0000259" key="5">
    <source>
        <dbReference type="PROSITE" id="PS51078"/>
    </source>
</evidence>
<evidence type="ECO:0000313" key="7">
    <source>
        <dbReference type="Proteomes" id="UP000294114"/>
    </source>
</evidence>
<gene>
    <name evidence="6" type="ORF">EV384_3493</name>
</gene>
<keyword evidence="7" id="KW-1185">Reference proteome</keyword>
<dbReference type="InterPro" id="IPR036390">
    <property type="entry name" value="WH_DNA-bd_sf"/>
</dbReference>
<evidence type="ECO:0000256" key="1">
    <source>
        <dbReference type="ARBA" id="ARBA00023015"/>
    </source>
</evidence>
<protein>
    <submittedName>
        <fullName evidence="6">IclR family transcriptional regulator</fullName>
    </submittedName>
</protein>
<evidence type="ECO:0000259" key="4">
    <source>
        <dbReference type="PROSITE" id="PS51077"/>
    </source>
</evidence>
<proteinExistence type="predicted"/>
<keyword evidence="1" id="KW-0805">Transcription regulation</keyword>
<dbReference type="Gene3D" id="1.10.10.10">
    <property type="entry name" value="Winged helix-like DNA-binding domain superfamily/Winged helix DNA-binding domain"/>
    <property type="match status" value="1"/>
</dbReference>
<keyword evidence="2" id="KW-0238">DNA-binding</keyword>
<dbReference type="GO" id="GO:0003700">
    <property type="term" value="F:DNA-binding transcription factor activity"/>
    <property type="evidence" value="ECO:0007669"/>
    <property type="project" value="TreeGrafter"/>
</dbReference>